<reference evidence="1 2" key="1">
    <citation type="journal article" date="2014" name="Int. J. Syst. Evol. Microbiol.">
        <title>Streptomyces hoynatensis sp. nov., isolated from deep marine sediment.</title>
        <authorList>
            <person name="Veyisoglu A."/>
            <person name="Sahin N."/>
        </authorList>
    </citation>
    <scope>NUCLEOTIDE SEQUENCE [LARGE SCALE GENOMIC DNA]</scope>
    <source>
        <strain evidence="1 2">KCTC 29097</strain>
    </source>
</reference>
<dbReference type="EMBL" id="RBAL01000001">
    <property type="protein sequence ID" value="RKN46719.1"/>
    <property type="molecule type" value="Genomic_DNA"/>
</dbReference>
<name>A0A3A9ZEV1_9ACTN</name>
<organism evidence="1 2">
    <name type="scientific">Streptomyces hoynatensis</name>
    <dbReference type="NCBI Taxonomy" id="1141874"/>
    <lineage>
        <taxon>Bacteria</taxon>
        <taxon>Bacillati</taxon>
        <taxon>Actinomycetota</taxon>
        <taxon>Actinomycetes</taxon>
        <taxon>Kitasatosporales</taxon>
        <taxon>Streptomycetaceae</taxon>
        <taxon>Streptomyces</taxon>
    </lineage>
</organism>
<dbReference type="OrthoDB" id="4178485at2"/>
<keyword evidence="2" id="KW-1185">Reference proteome</keyword>
<evidence type="ECO:0000313" key="1">
    <source>
        <dbReference type="EMBL" id="RKN46719.1"/>
    </source>
</evidence>
<proteinExistence type="predicted"/>
<accession>A0A3A9ZEV1</accession>
<sequence>MVSRIEAAVGELLHRRGWRRAFTVAEMVGRWAVLVEAVERGYPDGPQSYVEDLDCRNWLHEAWLLLDHDTMVVWNQRIKDLDLRFVTATVYDDGAALGRLHPIASDALWWWRRHPRLLTGPLGRALGAAEATGADPGGEP</sequence>
<protein>
    <submittedName>
        <fullName evidence="1">Uncharacterized protein</fullName>
    </submittedName>
</protein>
<dbReference type="Proteomes" id="UP000272474">
    <property type="component" value="Unassembled WGS sequence"/>
</dbReference>
<gene>
    <name evidence="1" type="ORF">D7294_00370</name>
</gene>
<dbReference type="AlphaFoldDB" id="A0A3A9ZEV1"/>
<evidence type="ECO:0000313" key="2">
    <source>
        <dbReference type="Proteomes" id="UP000272474"/>
    </source>
</evidence>
<dbReference type="RefSeq" id="WP_120674188.1">
    <property type="nucleotide sequence ID" value="NZ_RBAL01000001.1"/>
</dbReference>
<comment type="caution">
    <text evidence="1">The sequence shown here is derived from an EMBL/GenBank/DDBJ whole genome shotgun (WGS) entry which is preliminary data.</text>
</comment>